<sequence length="246" mass="27111">MSARVQVVLGSPWKDAVIRHLEPRSPYRPWLYVDDVRKGDSVVVVFDTEPRLVLTEVGRVDVDGAIAGLHREWVFTDAVPASQIEADLPATQALVEGDAADALIAAVTRQRFAARPEDRFGMTTAAAARALLESRGRCTGCGTAFPLDRPGAREAISARTVGAASRDWPAALCVSCVTNMRTGEFGSFVDFKFFRHPACPHCGRRRSRRIVFGMPAFPFEPPPWVDHRGCCVTSERWSCARCGHDW</sequence>
<reference evidence="1 2" key="1">
    <citation type="journal article" date="2019" name="Emerg. Microbes Infect.">
        <title>Comprehensive subspecies identification of 175 nontuberculous mycobacteria species based on 7547 genomic profiles.</title>
        <authorList>
            <person name="Matsumoto Y."/>
            <person name="Kinjo T."/>
            <person name="Motooka D."/>
            <person name="Nabeya D."/>
            <person name="Jung N."/>
            <person name="Uechi K."/>
            <person name="Horii T."/>
            <person name="Iida T."/>
            <person name="Fujita J."/>
            <person name="Nakamura S."/>
        </authorList>
    </citation>
    <scope>NUCLEOTIDE SEQUENCE [LARGE SCALE GENOMIC DNA]</scope>
    <source>
        <strain evidence="1 2">JCM 13392</strain>
    </source>
</reference>
<evidence type="ECO:0000313" key="1">
    <source>
        <dbReference type="EMBL" id="GFG58526.1"/>
    </source>
</evidence>
<dbReference type="EMBL" id="BLKT01000003">
    <property type="protein sequence ID" value="GFG58526.1"/>
    <property type="molecule type" value="Genomic_DNA"/>
</dbReference>
<keyword evidence="2" id="KW-1185">Reference proteome</keyword>
<dbReference type="RefSeq" id="WP_193489339.1">
    <property type="nucleotide sequence ID" value="NZ_BAAAMC010000056.1"/>
</dbReference>
<dbReference type="Proteomes" id="UP000465241">
    <property type="component" value="Unassembled WGS sequence"/>
</dbReference>
<name>A0A7I9WMK9_9MYCO</name>
<evidence type="ECO:0000313" key="2">
    <source>
        <dbReference type="Proteomes" id="UP000465241"/>
    </source>
</evidence>
<gene>
    <name evidence="1" type="ORF">MMUR_26620</name>
</gene>
<protein>
    <submittedName>
        <fullName evidence="1">Uncharacterized protein</fullName>
    </submittedName>
</protein>
<proteinExistence type="predicted"/>
<comment type="caution">
    <text evidence="1">The sequence shown here is derived from an EMBL/GenBank/DDBJ whole genome shotgun (WGS) entry which is preliminary data.</text>
</comment>
<accession>A0A7I9WMK9</accession>
<organism evidence="1 2">
    <name type="scientific">Mycolicibacterium murale</name>
    <dbReference type="NCBI Taxonomy" id="182220"/>
    <lineage>
        <taxon>Bacteria</taxon>
        <taxon>Bacillati</taxon>
        <taxon>Actinomycetota</taxon>
        <taxon>Actinomycetes</taxon>
        <taxon>Mycobacteriales</taxon>
        <taxon>Mycobacteriaceae</taxon>
        <taxon>Mycolicibacterium</taxon>
    </lineage>
</organism>
<dbReference type="AlphaFoldDB" id="A0A7I9WMK9"/>